<accession>B8CZE1</accession>
<gene>
    <name evidence="1" type="ordered locus">Hore_19130</name>
</gene>
<evidence type="ECO:0000313" key="1">
    <source>
        <dbReference type="EMBL" id="ACL70660.1"/>
    </source>
</evidence>
<evidence type="ECO:0000313" key="2">
    <source>
        <dbReference type="Proteomes" id="UP000000719"/>
    </source>
</evidence>
<keyword evidence="2" id="KW-1185">Reference proteome</keyword>
<dbReference type="HOGENOM" id="CLU_170941_0_0_9"/>
<name>B8CZE1_HALOH</name>
<dbReference type="InterPro" id="IPR019657">
    <property type="entry name" value="ComFB"/>
</dbReference>
<dbReference type="RefSeq" id="WP_015923629.1">
    <property type="nucleotide sequence ID" value="NC_011899.1"/>
</dbReference>
<dbReference type="AlphaFoldDB" id="B8CZE1"/>
<protein>
    <recommendedName>
        <fullName evidence="3">Late competence development protein ComFB</fullName>
    </recommendedName>
</protein>
<dbReference type="KEGG" id="hor:Hore_19130"/>
<proteinExistence type="predicted"/>
<dbReference type="eggNOG" id="ENOG5030WR4">
    <property type="taxonomic scope" value="Bacteria"/>
</dbReference>
<reference evidence="1 2" key="1">
    <citation type="journal article" date="2009" name="PLoS ONE">
        <title>Genome analysis of the anaerobic thermohalophilic bacterium Halothermothrix orenii.</title>
        <authorList>
            <person name="Mavromatis K."/>
            <person name="Ivanova N."/>
            <person name="Anderson I."/>
            <person name="Lykidis A."/>
            <person name="Hooper S.D."/>
            <person name="Sun H."/>
            <person name="Kunin V."/>
            <person name="Lapidus A."/>
            <person name="Hugenholtz P."/>
            <person name="Patel B."/>
            <person name="Kyrpides N.C."/>
        </authorList>
    </citation>
    <scope>NUCLEOTIDE SEQUENCE [LARGE SCALE GENOMIC DNA]</scope>
    <source>
        <strain evidence="2">H 168 / OCM 544 / DSM 9562</strain>
    </source>
</reference>
<evidence type="ECO:0008006" key="3">
    <source>
        <dbReference type="Google" id="ProtNLM"/>
    </source>
</evidence>
<sequence length="105" mass="11932">MEKCFDIDSIKKDLKNNTEKIVLETMEEVLSKPEYKDVCKCHQCLLDIASYALNRLPAKYIASSKGDLHTKIAEFENQVNVDALSTVAKAIKVVSKNPHHDREKI</sequence>
<organism evidence="1 2">
    <name type="scientific">Halothermothrix orenii (strain H 168 / OCM 544 / DSM 9562)</name>
    <dbReference type="NCBI Taxonomy" id="373903"/>
    <lineage>
        <taxon>Bacteria</taxon>
        <taxon>Bacillati</taxon>
        <taxon>Bacillota</taxon>
        <taxon>Clostridia</taxon>
        <taxon>Halanaerobiales</taxon>
        <taxon>Halothermotrichaceae</taxon>
        <taxon>Halothermothrix</taxon>
    </lineage>
</organism>
<dbReference type="STRING" id="373903.Hore_19130"/>
<dbReference type="EMBL" id="CP001098">
    <property type="protein sequence ID" value="ACL70660.1"/>
    <property type="molecule type" value="Genomic_DNA"/>
</dbReference>
<dbReference type="Pfam" id="PF10719">
    <property type="entry name" value="ComFB"/>
    <property type="match status" value="1"/>
</dbReference>
<dbReference type="OrthoDB" id="5616024at2"/>
<dbReference type="Proteomes" id="UP000000719">
    <property type="component" value="Chromosome"/>
</dbReference>